<keyword evidence="2" id="KW-1185">Reference proteome</keyword>
<name>A0A0J8AY19_BETVV</name>
<dbReference type="AlphaFoldDB" id="A0A0J8AY19"/>
<organism evidence="1 2">
    <name type="scientific">Beta vulgaris subsp. vulgaris</name>
    <name type="common">Beet</name>
    <dbReference type="NCBI Taxonomy" id="3555"/>
    <lineage>
        <taxon>Eukaryota</taxon>
        <taxon>Viridiplantae</taxon>
        <taxon>Streptophyta</taxon>
        <taxon>Embryophyta</taxon>
        <taxon>Tracheophyta</taxon>
        <taxon>Spermatophyta</taxon>
        <taxon>Magnoliopsida</taxon>
        <taxon>eudicotyledons</taxon>
        <taxon>Gunneridae</taxon>
        <taxon>Pentapetalae</taxon>
        <taxon>Caryophyllales</taxon>
        <taxon>Chenopodiaceae</taxon>
        <taxon>Betoideae</taxon>
        <taxon>Beta</taxon>
    </lineage>
</organism>
<reference evidence="1 2" key="1">
    <citation type="journal article" date="2014" name="Nature">
        <title>The genome of the recently domesticated crop plant sugar beet (Beta vulgaris).</title>
        <authorList>
            <person name="Dohm J.C."/>
            <person name="Minoche A.E."/>
            <person name="Holtgrawe D."/>
            <person name="Capella-Gutierrez S."/>
            <person name="Zakrzewski F."/>
            <person name="Tafer H."/>
            <person name="Rupp O."/>
            <person name="Sorensen T.R."/>
            <person name="Stracke R."/>
            <person name="Reinhardt R."/>
            <person name="Goesmann A."/>
            <person name="Kraft T."/>
            <person name="Schulz B."/>
            <person name="Stadler P.F."/>
            <person name="Schmidt T."/>
            <person name="Gabaldon T."/>
            <person name="Lehrach H."/>
            <person name="Weisshaar B."/>
            <person name="Himmelbauer H."/>
        </authorList>
    </citation>
    <scope>NUCLEOTIDE SEQUENCE [LARGE SCALE GENOMIC DNA]</scope>
    <source>
        <tissue evidence="1">Taproot</tissue>
    </source>
</reference>
<dbReference type="Proteomes" id="UP000035740">
    <property type="component" value="Unassembled WGS sequence"/>
</dbReference>
<feature type="non-terminal residue" evidence="1">
    <location>
        <position position="63"/>
    </location>
</feature>
<dbReference type="EMBL" id="KQ099557">
    <property type="protein sequence ID" value="KMS93729.1"/>
    <property type="molecule type" value="Genomic_DNA"/>
</dbReference>
<protein>
    <submittedName>
        <fullName evidence="1">Uncharacterized protein</fullName>
    </submittedName>
</protein>
<gene>
    <name evidence="1" type="ORF">BVRB_028550</name>
</gene>
<proteinExistence type="predicted"/>
<sequence>MCLSLFALYMQAEADAGAASKAYTDASIANPSDPRLPALREARDDAEANAYRAVAALQAGPGM</sequence>
<accession>A0A0J8AY19</accession>
<evidence type="ECO:0000313" key="1">
    <source>
        <dbReference type="EMBL" id="KMS93729.1"/>
    </source>
</evidence>
<dbReference type="Gramene" id="KMS93729">
    <property type="protein sequence ID" value="KMS93729"/>
    <property type="gene ID" value="BVRB_028550"/>
</dbReference>
<evidence type="ECO:0000313" key="2">
    <source>
        <dbReference type="Proteomes" id="UP000035740"/>
    </source>
</evidence>